<name>A0A1N7CS34_9EURY</name>
<dbReference type="InterPro" id="IPR002549">
    <property type="entry name" value="AI-2E-like"/>
</dbReference>
<feature type="region of interest" description="Disordered" evidence="6">
    <location>
        <begin position="367"/>
        <end position="399"/>
    </location>
</feature>
<organism evidence="8 9">
    <name type="scientific">Haladaptatus litoreus</name>
    <dbReference type="NCBI Taxonomy" id="553468"/>
    <lineage>
        <taxon>Archaea</taxon>
        <taxon>Methanobacteriati</taxon>
        <taxon>Methanobacteriota</taxon>
        <taxon>Stenosarchaea group</taxon>
        <taxon>Halobacteria</taxon>
        <taxon>Halobacteriales</taxon>
        <taxon>Haladaptataceae</taxon>
        <taxon>Haladaptatus</taxon>
    </lineage>
</organism>
<protein>
    <submittedName>
        <fullName evidence="8">Predicted PurR-regulated permease PerM</fullName>
    </submittedName>
</protein>
<dbReference type="Pfam" id="PF01594">
    <property type="entry name" value="AI-2E_transport"/>
    <property type="match status" value="1"/>
</dbReference>
<dbReference type="Proteomes" id="UP000186914">
    <property type="component" value="Unassembled WGS sequence"/>
</dbReference>
<evidence type="ECO:0000313" key="8">
    <source>
        <dbReference type="EMBL" id="SIR66307.1"/>
    </source>
</evidence>
<feature type="transmembrane region" description="Helical" evidence="7">
    <location>
        <begin position="145"/>
        <end position="171"/>
    </location>
</feature>
<evidence type="ECO:0000256" key="6">
    <source>
        <dbReference type="SAM" id="MobiDB-lite"/>
    </source>
</evidence>
<accession>A0A1N7CS34</accession>
<dbReference type="RefSeq" id="WP_076431151.1">
    <property type="nucleotide sequence ID" value="NZ_FTNO01000003.1"/>
</dbReference>
<keyword evidence="9" id="KW-1185">Reference proteome</keyword>
<evidence type="ECO:0000256" key="4">
    <source>
        <dbReference type="ARBA" id="ARBA00022989"/>
    </source>
</evidence>
<feature type="transmembrane region" description="Helical" evidence="7">
    <location>
        <begin position="319"/>
        <end position="345"/>
    </location>
</feature>
<feature type="transmembrane region" description="Helical" evidence="7">
    <location>
        <begin position="240"/>
        <end position="270"/>
    </location>
</feature>
<evidence type="ECO:0000256" key="1">
    <source>
        <dbReference type="ARBA" id="ARBA00004141"/>
    </source>
</evidence>
<comment type="subcellular location">
    <subcellularLocation>
        <location evidence="1">Membrane</location>
        <topology evidence="1">Multi-pass membrane protein</topology>
    </subcellularLocation>
</comment>
<dbReference type="OrthoDB" id="282734at2157"/>
<reference evidence="9" key="1">
    <citation type="submission" date="2017-01" db="EMBL/GenBank/DDBJ databases">
        <authorList>
            <person name="Varghese N."/>
            <person name="Submissions S."/>
        </authorList>
    </citation>
    <scope>NUCLEOTIDE SEQUENCE [LARGE SCALE GENOMIC DNA]</scope>
    <source>
        <strain evidence="9">CGMCC 1.7737</strain>
    </source>
</reference>
<keyword evidence="5 7" id="KW-0472">Membrane</keyword>
<feature type="compositionally biased region" description="Polar residues" evidence="6">
    <location>
        <begin position="367"/>
        <end position="381"/>
    </location>
</feature>
<evidence type="ECO:0000313" key="9">
    <source>
        <dbReference type="Proteomes" id="UP000186914"/>
    </source>
</evidence>
<feature type="transmembrane region" description="Helical" evidence="7">
    <location>
        <begin position="17"/>
        <end position="44"/>
    </location>
</feature>
<evidence type="ECO:0000256" key="2">
    <source>
        <dbReference type="ARBA" id="ARBA00009773"/>
    </source>
</evidence>
<dbReference type="EMBL" id="FTNO01000003">
    <property type="protein sequence ID" value="SIR66307.1"/>
    <property type="molecule type" value="Genomic_DNA"/>
</dbReference>
<proteinExistence type="inferred from homology"/>
<dbReference type="GO" id="GO:0016020">
    <property type="term" value="C:membrane"/>
    <property type="evidence" value="ECO:0007669"/>
    <property type="project" value="UniProtKB-SubCell"/>
</dbReference>
<feature type="transmembrane region" description="Helical" evidence="7">
    <location>
        <begin position="207"/>
        <end position="228"/>
    </location>
</feature>
<dbReference type="AlphaFoldDB" id="A0A1N7CS34"/>
<comment type="similarity">
    <text evidence="2">Belongs to the autoinducer-2 exporter (AI-2E) (TC 2.A.86) family.</text>
</comment>
<gene>
    <name evidence="8" type="ORF">SAMN05421858_3208</name>
</gene>
<keyword evidence="4 7" id="KW-1133">Transmembrane helix</keyword>
<keyword evidence="3 7" id="KW-0812">Transmembrane</keyword>
<evidence type="ECO:0000256" key="3">
    <source>
        <dbReference type="ARBA" id="ARBA00022692"/>
    </source>
</evidence>
<sequence length="399" mass="43372">MVDVNFESLPSRARTGWWLFILLLALVAGFIAYSFVGMLVLGVFGYYATRPIYRKLSVITDSDGIIAALTLLVVFLPIFTVALYAGFKIVTWVQQLFGTTSDSTLLVKYLGALSNEQRQAVVSAIQNPNQFVTKPQQTLQTVFDAGLMVTSGVIGAIMLIALAVTLSYFLLKNDDQLSAGIRQLFGGSETTAYAYAVAVDEDLESVFFGNLLFIVSMSIIASVAYWGTNLVAPGSLRIPMVFVLAFLTGVASLIPIVVGKIVYLPVVGYLAIQAMNSNGDHFAFVGGVLVVYFLLLDTLPQTFLQPYITGRQLDMVMMMFAYLLGPILFGWYGFFLLPILFILILEAIRIVLPELLHGEALTPTVSMGESVGTNPRSTTEQLPPDNGEATGDSADTDVE</sequence>
<evidence type="ECO:0000256" key="7">
    <source>
        <dbReference type="SAM" id="Phobius"/>
    </source>
</evidence>
<feature type="transmembrane region" description="Helical" evidence="7">
    <location>
        <begin position="65"/>
        <end position="87"/>
    </location>
</feature>
<feature type="transmembrane region" description="Helical" evidence="7">
    <location>
        <begin position="282"/>
        <end position="299"/>
    </location>
</feature>
<evidence type="ECO:0000256" key="5">
    <source>
        <dbReference type="ARBA" id="ARBA00023136"/>
    </source>
</evidence>